<evidence type="ECO:0000313" key="6">
    <source>
        <dbReference type="Proteomes" id="UP000242181"/>
    </source>
</evidence>
<dbReference type="Pfam" id="PF00990">
    <property type="entry name" value="GGDEF"/>
    <property type="match status" value="1"/>
</dbReference>
<dbReference type="InterPro" id="IPR050706">
    <property type="entry name" value="Cyclic-di-GMP_PDE-like"/>
</dbReference>
<dbReference type="InterPro" id="IPR043128">
    <property type="entry name" value="Rev_trsase/Diguanyl_cyclase"/>
</dbReference>
<accession>A0A2P7R4C5</accession>
<dbReference type="Gene3D" id="3.30.70.270">
    <property type="match status" value="1"/>
</dbReference>
<evidence type="ECO:0000259" key="2">
    <source>
        <dbReference type="PROSITE" id="PS50110"/>
    </source>
</evidence>
<dbReference type="PROSITE" id="PS50110">
    <property type="entry name" value="RESPONSE_REGULATORY"/>
    <property type="match status" value="1"/>
</dbReference>
<evidence type="ECO:0000313" key="5">
    <source>
        <dbReference type="EMBL" id="PSJ45041.1"/>
    </source>
</evidence>
<keyword evidence="6" id="KW-1185">Reference proteome</keyword>
<dbReference type="GO" id="GO:0000160">
    <property type="term" value="P:phosphorelay signal transduction system"/>
    <property type="evidence" value="ECO:0007669"/>
    <property type="project" value="InterPro"/>
</dbReference>
<dbReference type="Gene3D" id="3.40.50.2300">
    <property type="match status" value="1"/>
</dbReference>
<dbReference type="InterPro" id="IPR001633">
    <property type="entry name" value="EAL_dom"/>
</dbReference>
<dbReference type="Pfam" id="PF00072">
    <property type="entry name" value="Response_reg"/>
    <property type="match status" value="1"/>
</dbReference>
<evidence type="ECO:0000259" key="3">
    <source>
        <dbReference type="PROSITE" id="PS50883"/>
    </source>
</evidence>
<organism evidence="5 6">
    <name type="scientific">Zobellella taiwanensis</name>
    <dbReference type="NCBI Taxonomy" id="347535"/>
    <lineage>
        <taxon>Bacteria</taxon>
        <taxon>Pseudomonadati</taxon>
        <taxon>Pseudomonadota</taxon>
        <taxon>Gammaproteobacteria</taxon>
        <taxon>Aeromonadales</taxon>
        <taxon>Aeromonadaceae</taxon>
        <taxon>Zobellella</taxon>
    </lineage>
</organism>
<dbReference type="SMART" id="SM00052">
    <property type="entry name" value="EAL"/>
    <property type="match status" value="1"/>
</dbReference>
<feature type="modified residue" description="4-aspartylphosphate" evidence="1">
    <location>
        <position position="60"/>
    </location>
</feature>
<dbReference type="SUPFAM" id="SSF55073">
    <property type="entry name" value="Nucleotide cyclase"/>
    <property type="match status" value="1"/>
</dbReference>
<dbReference type="PANTHER" id="PTHR33121:SF70">
    <property type="entry name" value="SIGNALING PROTEIN YKOW"/>
    <property type="match status" value="1"/>
</dbReference>
<dbReference type="EMBL" id="PXYH01000006">
    <property type="protein sequence ID" value="PSJ45041.1"/>
    <property type="molecule type" value="Genomic_DNA"/>
</dbReference>
<proteinExistence type="predicted"/>
<dbReference type="RefSeq" id="WP_106452838.1">
    <property type="nucleotide sequence ID" value="NZ_PXYH01000006.1"/>
</dbReference>
<evidence type="ECO:0000259" key="4">
    <source>
        <dbReference type="PROSITE" id="PS50887"/>
    </source>
</evidence>
<feature type="domain" description="Response regulatory" evidence="2">
    <location>
        <begin position="10"/>
        <end position="127"/>
    </location>
</feature>
<dbReference type="GO" id="GO:0071111">
    <property type="term" value="F:cyclic-guanylate-specific phosphodiesterase activity"/>
    <property type="evidence" value="ECO:0007669"/>
    <property type="project" value="InterPro"/>
</dbReference>
<sequence>MTRLAYPDARILVLDDNPVNVELLSCLLEDNGYRRVEGETDPRRLARRLAQDRPDLLLLDIRMPHLDGFGVLARLREEWAELAPPVIVLTAQTDKDTRFRALSLGARDFLPKPFDQFEVLQRIHNVLEVHFLLQQRSSRARLLEDLVEQRTAELHRLSLADPVTERPNRRALLESLQRRLGGRERILVYFIALEGMDDIARLHGYGVADALNRALGERLGGCLDPAGIEFGVWSSTEWLVLEPAPADPERLARRARGLIEQLTRAFEIEHLLLHLAVRVGVSHSGFEHDSAERLVRLASLALPADNNRWQLYQPALEERLHALNRYRQALRHATDNDELFLVYQPKVDLSCGRITGAEALLRWVNPELGFISPADFIPIAEASGDILRLGDWVIDAAIGQLELWRDQRLVAPDFRVAVNVATLQLMQPGFAEALIHRLRRSRLPRGALEIEVTESGLMQDVELALSQLRLLAAEGIDIAIDDFGTGYSSLAYLKSLPVSVLKIDRAFVNDLDTDAQGHQLAKTVVHLARNLGCTTVAEGVERAEHITLLKEMGCLMVQGYWYSPPLRPEAFIDYYLRHQAGLAD</sequence>
<evidence type="ECO:0000256" key="1">
    <source>
        <dbReference type="PROSITE-ProRule" id="PRU00169"/>
    </source>
</evidence>
<keyword evidence="1" id="KW-0597">Phosphoprotein</keyword>
<feature type="domain" description="GGDEF" evidence="4">
    <location>
        <begin position="184"/>
        <end position="314"/>
    </location>
</feature>
<dbReference type="PROSITE" id="PS50887">
    <property type="entry name" value="GGDEF"/>
    <property type="match status" value="1"/>
</dbReference>
<dbReference type="PANTHER" id="PTHR33121">
    <property type="entry name" value="CYCLIC DI-GMP PHOSPHODIESTERASE PDEF"/>
    <property type="match status" value="1"/>
</dbReference>
<dbReference type="SMART" id="SM00448">
    <property type="entry name" value="REC"/>
    <property type="match status" value="1"/>
</dbReference>
<dbReference type="SUPFAM" id="SSF141868">
    <property type="entry name" value="EAL domain-like"/>
    <property type="match status" value="1"/>
</dbReference>
<comment type="caution">
    <text evidence="5">The sequence shown here is derived from an EMBL/GenBank/DDBJ whole genome shotgun (WGS) entry which is preliminary data.</text>
</comment>
<dbReference type="InterPro" id="IPR029787">
    <property type="entry name" value="Nucleotide_cyclase"/>
</dbReference>
<dbReference type="OrthoDB" id="9804951at2"/>
<gene>
    <name evidence="5" type="ORF">C7I36_06145</name>
</gene>
<protein>
    <submittedName>
        <fullName evidence="5">REC domain-containing phosphodiesterase</fullName>
    </submittedName>
</protein>
<dbReference type="CDD" id="cd01948">
    <property type="entry name" value="EAL"/>
    <property type="match status" value="1"/>
</dbReference>
<feature type="domain" description="EAL" evidence="3">
    <location>
        <begin position="323"/>
        <end position="579"/>
    </location>
</feature>
<dbReference type="InterPro" id="IPR001789">
    <property type="entry name" value="Sig_transdc_resp-reg_receiver"/>
</dbReference>
<reference evidence="5 6" key="1">
    <citation type="submission" date="2018-03" db="EMBL/GenBank/DDBJ databases">
        <title>The draft genome of Zobellella taiwanensis JCM 13381.</title>
        <authorList>
            <person name="Liu L."/>
            <person name="Li L."/>
            <person name="Wang T."/>
            <person name="Zhang X."/>
            <person name="Liang L."/>
        </authorList>
    </citation>
    <scope>NUCLEOTIDE SEQUENCE [LARGE SCALE GENOMIC DNA]</scope>
    <source>
        <strain evidence="5 6">JCM 13381</strain>
    </source>
</reference>
<dbReference type="SMART" id="SM00267">
    <property type="entry name" value="GGDEF"/>
    <property type="match status" value="1"/>
</dbReference>
<dbReference type="InterPro" id="IPR011006">
    <property type="entry name" value="CheY-like_superfamily"/>
</dbReference>
<dbReference type="Gene3D" id="3.20.20.450">
    <property type="entry name" value="EAL domain"/>
    <property type="match status" value="1"/>
</dbReference>
<dbReference type="InterPro" id="IPR000160">
    <property type="entry name" value="GGDEF_dom"/>
</dbReference>
<dbReference type="Pfam" id="PF00563">
    <property type="entry name" value="EAL"/>
    <property type="match status" value="1"/>
</dbReference>
<dbReference type="SUPFAM" id="SSF52172">
    <property type="entry name" value="CheY-like"/>
    <property type="match status" value="1"/>
</dbReference>
<dbReference type="Proteomes" id="UP000242181">
    <property type="component" value="Unassembled WGS sequence"/>
</dbReference>
<name>A0A2P7R4C5_9GAMM</name>
<dbReference type="InterPro" id="IPR035919">
    <property type="entry name" value="EAL_sf"/>
</dbReference>
<dbReference type="PROSITE" id="PS50883">
    <property type="entry name" value="EAL"/>
    <property type="match status" value="1"/>
</dbReference>
<dbReference type="AlphaFoldDB" id="A0A2P7R4C5"/>